<protein>
    <submittedName>
        <fullName evidence="2">Uncharacterized protein</fullName>
    </submittedName>
</protein>
<feature type="compositionally biased region" description="Low complexity" evidence="1">
    <location>
        <begin position="7"/>
        <end position="23"/>
    </location>
</feature>
<proteinExistence type="predicted"/>
<feature type="region of interest" description="Disordered" evidence="1">
    <location>
        <begin position="1"/>
        <end position="23"/>
    </location>
</feature>
<evidence type="ECO:0000313" key="2">
    <source>
        <dbReference type="EMBL" id="KAF0521387.1"/>
    </source>
</evidence>
<organism evidence="2 3">
    <name type="scientific">Gigaspora margarita</name>
    <dbReference type="NCBI Taxonomy" id="4874"/>
    <lineage>
        <taxon>Eukaryota</taxon>
        <taxon>Fungi</taxon>
        <taxon>Fungi incertae sedis</taxon>
        <taxon>Mucoromycota</taxon>
        <taxon>Glomeromycotina</taxon>
        <taxon>Glomeromycetes</taxon>
        <taxon>Diversisporales</taxon>
        <taxon>Gigasporaceae</taxon>
        <taxon>Gigaspora</taxon>
    </lineage>
</organism>
<dbReference type="Proteomes" id="UP000439903">
    <property type="component" value="Unassembled WGS sequence"/>
</dbReference>
<accession>A0A8H4AQ64</accession>
<keyword evidence="3" id="KW-1185">Reference proteome</keyword>
<evidence type="ECO:0000256" key="1">
    <source>
        <dbReference type="SAM" id="MobiDB-lite"/>
    </source>
</evidence>
<sequence length="149" mass="16932">MSSEFVSSSLSINDNVSSSSSSRDTVRTLPLYYEQEEIVPTAPNSNNLSLIVCYVSELFSTFKQNSSSLLNTRSLHNPLTSPNKLISSFIKNTSISIFYDFDDSDNFSDGWYPTYDNKIARYRITENNSDADNVLDETRRQLKLKKKEA</sequence>
<evidence type="ECO:0000313" key="3">
    <source>
        <dbReference type="Proteomes" id="UP000439903"/>
    </source>
</evidence>
<dbReference type="AlphaFoldDB" id="A0A8H4AQ64"/>
<comment type="caution">
    <text evidence="2">The sequence shown here is derived from an EMBL/GenBank/DDBJ whole genome shotgun (WGS) entry which is preliminary data.</text>
</comment>
<name>A0A8H4AQ64_GIGMA</name>
<dbReference type="EMBL" id="WTPW01000336">
    <property type="protein sequence ID" value="KAF0521387.1"/>
    <property type="molecule type" value="Genomic_DNA"/>
</dbReference>
<reference evidence="2 3" key="1">
    <citation type="journal article" date="2019" name="Environ. Microbiol.">
        <title>At the nexus of three kingdoms: the genome of the mycorrhizal fungus Gigaspora margarita provides insights into plant, endobacterial and fungal interactions.</title>
        <authorList>
            <person name="Venice F."/>
            <person name="Ghignone S."/>
            <person name="Salvioli di Fossalunga A."/>
            <person name="Amselem J."/>
            <person name="Novero M."/>
            <person name="Xianan X."/>
            <person name="Sedzielewska Toro K."/>
            <person name="Morin E."/>
            <person name="Lipzen A."/>
            <person name="Grigoriev I.V."/>
            <person name="Henrissat B."/>
            <person name="Martin F.M."/>
            <person name="Bonfante P."/>
        </authorList>
    </citation>
    <scope>NUCLEOTIDE SEQUENCE [LARGE SCALE GENOMIC DNA]</scope>
    <source>
        <strain evidence="2 3">BEG34</strain>
    </source>
</reference>
<gene>
    <name evidence="2" type="ORF">F8M41_015830</name>
</gene>